<accession>A0AAE0PB57</accession>
<keyword evidence="3" id="KW-1185">Reference proteome</keyword>
<evidence type="ECO:0000256" key="1">
    <source>
        <dbReference type="SAM" id="SignalP"/>
    </source>
</evidence>
<protein>
    <submittedName>
        <fullName evidence="2">Uncharacterized protein</fullName>
    </submittedName>
</protein>
<proteinExistence type="predicted"/>
<reference evidence="2" key="2">
    <citation type="submission" date="2023-07" db="EMBL/GenBank/DDBJ databases">
        <authorList>
            <consortium name="Lawrence Berkeley National Laboratory"/>
            <person name="Haridas S."/>
            <person name="Hensen N."/>
            <person name="Bonometti L."/>
            <person name="Westerberg I."/>
            <person name="Brannstrom I.O."/>
            <person name="Guillou S."/>
            <person name="Cros-Aarteil S."/>
            <person name="Calhoun S."/>
            <person name="Kuo A."/>
            <person name="Mondo S."/>
            <person name="Pangilinan J."/>
            <person name="Riley R."/>
            <person name="LaButti K."/>
            <person name="Andreopoulos B."/>
            <person name="Lipzen A."/>
            <person name="Chen C."/>
            <person name="Yanf M."/>
            <person name="Daum C."/>
            <person name="Ng V."/>
            <person name="Clum A."/>
            <person name="Steindorff A."/>
            <person name="Ohm R."/>
            <person name="Martin F."/>
            <person name="Silar P."/>
            <person name="Natvig D."/>
            <person name="Lalanne C."/>
            <person name="Gautier V."/>
            <person name="Ament-velasquez S.L."/>
            <person name="Kruys A."/>
            <person name="Hutchinson M.I."/>
            <person name="Powell A.J."/>
            <person name="Barry K."/>
            <person name="Miller A.N."/>
            <person name="Grigoriev I.V."/>
            <person name="Debuchy R."/>
            <person name="Gladieux P."/>
            <person name="Thoren M.H."/>
            <person name="Johannesson H."/>
        </authorList>
    </citation>
    <scope>NUCLEOTIDE SEQUENCE</scope>
    <source>
        <strain evidence="2">FGSC 1904</strain>
    </source>
</reference>
<reference evidence="2" key="1">
    <citation type="journal article" date="2023" name="Mol. Phylogenet. Evol.">
        <title>Genome-scale phylogeny and comparative genomics of the fungal order Sordariales.</title>
        <authorList>
            <person name="Hensen N."/>
            <person name="Bonometti L."/>
            <person name="Westerberg I."/>
            <person name="Brannstrom I.O."/>
            <person name="Guillou S."/>
            <person name="Cros-Aarteil S."/>
            <person name="Calhoun S."/>
            <person name="Haridas S."/>
            <person name="Kuo A."/>
            <person name="Mondo S."/>
            <person name="Pangilinan J."/>
            <person name="Riley R."/>
            <person name="LaButti K."/>
            <person name="Andreopoulos B."/>
            <person name="Lipzen A."/>
            <person name="Chen C."/>
            <person name="Yan M."/>
            <person name="Daum C."/>
            <person name="Ng V."/>
            <person name="Clum A."/>
            <person name="Steindorff A."/>
            <person name="Ohm R.A."/>
            <person name="Martin F."/>
            <person name="Silar P."/>
            <person name="Natvig D.O."/>
            <person name="Lalanne C."/>
            <person name="Gautier V."/>
            <person name="Ament-Velasquez S.L."/>
            <person name="Kruys A."/>
            <person name="Hutchinson M.I."/>
            <person name="Powell A.J."/>
            <person name="Barry K."/>
            <person name="Miller A.N."/>
            <person name="Grigoriev I.V."/>
            <person name="Debuchy R."/>
            <person name="Gladieux P."/>
            <person name="Hiltunen Thoren M."/>
            <person name="Johannesson H."/>
        </authorList>
    </citation>
    <scope>NUCLEOTIDE SEQUENCE</scope>
    <source>
        <strain evidence="2">FGSC 1904</strain>
    </source>
</reference>
<name>A0AAE0PB57_SORBR</name>
<gene>
    <name evidence="2" type="ORF">B0T20DRAFT_500043</name>
</gene>
<evidence type="ECO:0000313" key="3">
    <source>
        <dbReference type="Proteomes" id="UP001281003"/>
    </source>
</evidence>
<sequence length="477" mass="50238">MKYRLVLTLSAASAFTTQVLAAPHVERPGSYRDLNGTETITTKANAEHHVDSLPGLPRLATISTSAAAAYSTEAVEDVPIPIVTPGWPGSRLAPPGPPAAISTSAAAQSSEAVEDVPIPIVTAGWPGSRLAPPGPPAAISTSAQDAAQSTVEDVPIPIVTAGWPGSRLAPPGPVNNGMTTMTVTATPPIDPDTPEPTSTSAPYGENMMKQQYTTLTFTYNTMTTTYTLALPNGAEISETPAPVIRSSRSFPLAAPSGTWTELNTMVTSTVPAADFHIRRRDAIGVGIGALETVTSMPLPVISTSTSIPDGDDGYDHYYRVNPLPAPNPNPLADQILEVYSTPAPTTLTMLPKPKMEVQTTILNGGKGAVQREYTPEGAKNEGVYAGKKNDALVNPSNDANNHKDDRPSSHDMSWYMTASYTDDSVSLTMNPCALDWQCWPEPTSTSTEVFLPGVDGGKLGTHKNSLPVETELATVRA</sequence>
<evidence type="ECO:0000313" key="2">
    <source>
        <dbReference type="EMBL" id="KAK3396736.1"/>
    </source>
</evidence>
<comment type="caution">
    <text evidence="2">The sequence shown here is derived from an EMBL/GenBank/DDBJ whole genome shotgun (WGS) entry which is preliminary data.</text>
</comment>
<dbReference type="AlphaFoldDB" id="A0AAE0PB57"/>
<feature type="signal peptide" evidence="1">
    <location>
        <begin position="1"/>
        <end position="21"/>
    </location>
</feature>
<dbReference type="EMBL" id="JAUTDP010000008">
    <property type="protein sequence ID" value="KAK3396736.1"/>
    <property type="molecule type" value="Genomic_DNA"/>
</dbReference>
<feature type="chain" id="PRO_5042109615" evidence="1">
    <location>
        <begin position="22"/>
        <end position="477"/>
    </location>
</feature>
<dbReference type="Proteomes" id="UP001281003">
    <property type="component" value="Unassembled WGS sequence"/>
</dbReference>
<keyword evidence="1" id="KW-0732">Signal</keyword>
<organism evidence="2 3">
    <name type="scientific">Sordaria brevicollis</name>
    <dbReference type="NCBI Taxonomy" id="83679"/>
    <lineage>
        <taxon>Eukaryota</taxon>
        <taxon>Fungi</taxon>
        <taxon>Dikarya</taxon>
        <taxon>Ascomycota</taxon>
        <taxon>Pezizomycotina</taxon>
        <taxon>Sordariomycetes</taxon>
        <taxon>Sordariomycetidae</taxon>
        <taxon>Sordariales</taxon>
        <taxon>Sordariaceae</taxon>
        <taxon>Sordaria</taxon>
    </lineage>
</organism>